<dbReference type="EMBL" id="CATQJL010000223">
    <property type="protein sequence ID" value="CAJ0598530.1"/>
    <property type="molecule type" value="Genomic_DNA"/>
</dbReference>
<dbReference type="AlphaFoldDB" id="A0AA36GUR2"/>
<organism evidence="1 2">
    <name type="scientific">Cylicocyclus nassatus</name>
    <name type="common">Nematode worm</name>
    <dbReference type="NCBI Taxonomy" id="53992"/>
    <lineage>
        <taxon>Eukaryota</taxon>
        <taxon>Metazoa</taxon>
        <taxon>Ecdysozoa</taxon>
        <taxon>Nematoda</taxon>
        <taxon>Chromadorea</taxon>
        <taxon>Rhabditida</taxon>
        <taxon>Rhabditina</taxon>
        <taxon>Rhabditomorpha</taxon>
        <taxon>Strongyloidea</taxon>
        <taxon>Strongylidae</taxon>
        <taxon>Cylicocyclus</taxon>
    </lineage>
</organism>
<evidence type="ECO:0000313" key="1">
    <source>
        <dbReference type="EMBL" id="CAJ0598530.1"/>
    </source>
</evidence>
<evidence type="ECO:0000313" key="2">
    <source>
        <dbReference type="Proteomes" id="UP001176961"/>
    </source>
</evidence>
<proteinExistence type="predicted"/>
<dbReference type="Proteomes" id="UP001176961">
    <property type="component" value="Unassembled WGS sequence"/>
</dbReference>
<reference evidence="1" key="1">
    <citation type="submission" date="2023-07" db="EMBL/GenBank/DDBJ databases">
        <authorList>
            <consortium name="CYATHOMIX"/>
        </authorList>
    </citation>
    <scope>NUCLEOTIDE SEQUENCE</scope>
    <source>
        <strain evidence="1">N/A</strain>
    </source>
</reference>
<dbReference type="Gene3D" id="3.30.200.20">
    <property type="entry name" value="Phosphorylase Kinase, domain 1"/>
    <property type="match status" value="1"/>
</dbReference>
<sequence length="76" mass="8941">MLLLISQNGMPADSIEKTSKLYVYDKNRSYFEQCFREVRVLGRGLFGEILPHACRFVRSQLRAYVWEPNMSPATRR</sequence>
<comment type="caution">
    <text evidence="1">The sequence shown here is derived from an EMBL/GenBank/DDBJ whole genome shotgun (WGS) entry which is preliminary data.</text>
</comment>
<protein>
    <submittedName>
        <fullName evidence="1">Uncharacterized protein</fullName>
    </submittedName>
</protein>
<keyword evidence="2" id="KW-1185">Reference proteome</keyword>
<name>A0AA36GUR2_CYLNA</name>
<accession>A0AA36GUR2</accession>
<gene>
    <name evidence="1" type="ORF">CYNAS_LOCUS10513</name>
</gene>